<dbReference type="Gene3D" id="2.40.10.240">
    <property type="entry name" value="QueA-like"/>
    <property type="match status" value="1"/>
</dbReference>
<dbReference type="PANTHER" id="PTHR30307:SF0">
    <property type="entry name" value="S-ADENOSYLMETHIONINE:TRNA RIBOSYLTRANSFERASE-ISOMERASE"/>
    <property type="match status" value="1"/>
</dbReference>
<dbReference type="InterPro" id="IPR003699">
    <property type="entry name" value="QueA"/>
</dbReference>
<dbReference type="SUPFAM" id="SSF111337">
    <property type="entry name" value="QueA-like"/>
    <property type="match status" value="2"/>
</dbReference>
<dbReference type="GO" id="GO:0051075">
    <property type="term" value="F:S-adenosylmethionine:tRNA ribosyltransferase-isomerase activity"/>
    <property type="evidence" value="ECO:0007669"/>
    <property type="project" value="TreeGrafter"/>
</dbReference>
<evidence type="ECO:0000256" key="5">
    <source>
        <dbReference type="SAM" id="MobiDB-lite"/>
    </source>
</evidence>
<keyword evidence="4" id="KW-0671">Queuosine biosynthesis</keyword>
<keyword evidence="3" id="KW-0949">S-adenosyl-L-methionine</keyword>
<dbReference type="Pfam" id="PF02547">
    <property type="entry name" value="Queuosine_synth"/>
    <property type="match status" value="2"/>
</dbReference>
<dbReference type="RefSeq" id="WP_077389480.1">
    <property type="nucleotide sequence ID" value="NZ_CP019645.1"/>
</dbReference>
<evidence type="ECO:0000313" key="6">
    <source>
        <dbReference type="EMBL" id="AQQ60367.1"/>
    </source>
</evidence>
<evidence type="ECO:0000256" key="3">
    <source>
        <dbReference type="ARBA" id="ARBA00022691"/>
    </source>
</evidence>
<dbReference type="GO" id="GO:0008616">
    <property type="term" value="P:tRNA queuosine(34) biosynthetic process"/>
    <property type="evidence" value="ECO:0007669"/>
    <property type="project" value="UniProtKB-KW"/>
</dbReference>
<dbReference type="InterPro" id="IPR036100">
    <property type="entry name" value="QueA_sf"/>
</dbReference>
<feature type="compositionally biased region" description="Low complexity" evidence="5">
    <location>
        <begin position="210"/>
        <end position="229"/>
    </location>
</feature>
<feature type="region of interest" description="Disordered" evidence="5">
    <location>
        <begin position="204"/>
        <end position="229"/>
    </location>
</feature>
<dbReference type="InterPro" id="IPR042119">
    <property type="entry name" value="QueA_dom2"/>
</dbReference>
<sequence>MSKDLDLSSYDFTLPNDLIATEPIKPKENAKLLIYHNGKITHTTFYELFNYIPKDYLIVLNDTRVINARLFANKLSLESLHKTQILNDLILPTKREIFYHKHLSNNLHLVQIKGKAKLHDIFTLQYNNTNVFIQVVDIKDDGYKVVSFFTLNDEFSLKSNLQNNFTTTNNLALHNDLNMQNNLALNNSTLHNDFTLNKTLTQNNNENLKNHSTQNNKNHNNNKDSTQNSSKVLNNALNLQKLLALKQLKQNILSQEKVLSLLQTCGNIPLPPYMKRESIEKDSKDYQSIFARNEGSVAAPTASLHFSESMFKYLKENYNHAFVTLHVGAGTFKPITCENILNHKIHTESCIIAKKEAQKILESKKILCVGTTAMRSVEWLIRENVAQIENDIIGENAIFLNPFNPPKKVKALLTNFHLPKSSLLMLVSSIIGRKETLRIYEEAIAHKYRFYSYGDGMLII</sequence>
<name>A0A1Q2LK06_9HELI</name>
<dbReference type="PANTHER" id="PTHR30307">
    <property type="entry name" value="S-ADENOSYLMETHIONINE:TRNA RIBOSYLTRANSFERASE-ISOMERASE"/>
    <property type="match status" value="1"/>
</dbReference>
<evidence type="ECO:0000256" key="4">
    <source>
        <dbReference type="ARBA" id="ARBA00022785"/>
    </source>
</evidence>
<accession>A0A1Q2LK06</accession>
<proteinExistence type="predicted"/>
<dbReference type="Gene3D" id="3.40.1780.10">
    <property type="entry name" value="QueA-like"/>
    <property type="match status" value="2"/>
</dbReference>
<keyword evidence="6" id="KW-0413">Isomerase</keyword>
<dbReference type="AlphaFoldDB" id="A0A1Q2LK06"/>
<evidence type="ECO:0000256" key="2">
    <source>
        <dbReference type="ARBA" id="ARBA00022679"/>
    </source>
</evidence>
<dbReference type="KEGG" id="hbl:XJ32_09995"/>
<dbReference type="InterPro" id="IPR042118">
    <property type="entry name" value="QueA_dom1"/>
</dbReference>
<reference evidence="6 7" key="1">
    <citation type="submission" date="2017-02" db="EMBL/GenBank/DDBJ databases">
        <title>Whole genome sequencing of Helicobacter bilis strain AAQJH.</title>
        <authorList>
            <person name="Conlan S."/>
            <person name="Thomas P.J."/>
            <person name="Mullikin J."/>
            <person name="Palmore T.N."/>
            <person name="Frank K.M."/>
            <person name="Segre J.A."/>
        </authorList>
    </citation>
    <scope>NUCLEOTIDE SEQUENCE [LARGE SCALE GENOMIC DNA]</scope>
    <source>
        <strain evidence="6 7">AAQJH</strain>
    </source>
</reference>
<dbReference type="EMBL" id="CP019645">
    <property type="protein sequence ID" value="AQQ60367.1"/>
    <property type="molecule type" value="Genomic_DNA"/>
</dbReference>
<organism evidence="6 7">
    <name type="scientific">Helicobacter bilis</name>
    <dbReference type="NCBI Taxonomy" id="37372"/>
    <lineage>
        <taxon>Bacteria</taxon>
        <taxon>Pseudomonadati</taxon>
        <taxon>Campylobacterota</taxon>
        <taxon>Epsilonproteobacteria</taxon>
        <taxon>Campylobacterales</taxon>
        <taxon>Helicobacteraceae</taxon>
        <taxon>Helicobacter</taxon>
    </lineage>
</organism>
<evidence type="ECO:0000256" key="1">
    <source>
        <dbReference type="ARBA" id="ARBA00022490"/>
    </source>
</evidence>
<protein>
    <submittedName>
        <fullName evidence="6">S-adenosylmethionine:tRNA ribosyltransferase-isomerase</fullName>
    </submittedName>
</protein>
<gene>
    <name evidence="6" type="ORF">XJ32_09995</name>
</gene>
<keyword evidence="1" id="KW-0963">Cytoplasm</keyword>
<evidence type="ECO:0000313" key="7">
    <source>
        <dbReference type="Proteomes" id="UP000188298"/>
    </source>
</evidence>
<keyword evidence="2 6" id="KW-0808">Transferase</keyword>
<dbReference type="Proteomes" id="UP000188298">
    <property type="component" value="Chromosome"/>
</dbReference>